<evidence type="ECO:0000256" key="2">
    <source>
        <dbReference type="ARBA" id="ARBA00022801"/>
    </source>
</evidence>
<keyword evidence="2" id="KW-0378">Hydrolase</keyword>
<evidence type="ECO:0000256" key="1">
    <source>
        <dbReference type="ARBA" id="ARBA00006499"/>
    </source>
</evidence>
<dbReference type="SUPFAM" id="SSF53474">
    <property type="entry name" value="alpha/beta-Hydrolases"/>
    <property type="match status" value="1"/>
</dbReference>
<dbReference type="InterPro" id="IPR029058">
    <property type="entry name" value="AB_hydrolase_fold"/>
</dbReference>
<dbReference type="GO" id="GO:0005737">
    <property type="term" value="C:cytoplasm"/>
    <property type="evidence" value="ECO:0007669"/>
    <property type="project" value="TreeGrafter"/>
</dbReference>
<evidence type="ECO:0000259" key="4">
    <source>
        <dbReference type="Pfam" id="PF02230"/>
    </source>
</evidence>
<dbReference type="InterPro" id="IPR003140">
    <property type="entry name" value="PLipase/COase/thioEstase"/>
</dbReference>
<dbReference type="GO" id="GO:0052689">
    <property type="term" value="F:carboxylic ester hydrolase activity"/>
    <property type="evidence" value="ECO:0007669"/>
    <property type="project" value="TreeGrafter"/>
</dbReference>
<dbReference type="EMBL" id="LSRX01000337">
    <property type="protein sequence ID" value="OLQ00169.1"/>
    <property type="molecule type" value="Genomic_DNA"/>
</dbReference>
<dbReference type="AlphaFoldDB" id="A0A1Q9DYH7"/>
<reference evidence="5 6" key="1">
    <citation type="submission" date="2016-02" db="EMBL/GenBank/DDBJ databases">
        <title>Genome analysis of coral dinoflagellate symbionts highlights evolutionary adaptations to a symbiotic lifestyle.</title>
        <authorList>
            <person name="Aranda M."/>
            <person name="Li Y."/>
            <person name="Liew Y.J."/>
            <person name="Baumgarten S."/>
            <person name="Simakov O."/>
            <person name="Wilson M."/>
            <person name="Piel J."/>
            <person name="Ashoor H."/>
            <person name="Bougouffa S."/>
            <person name="Bajic V.B."/>
            <person name="Ryu T."/>
            <person name="Ravasi T."/>
            <person name="Bayer T."/>
            <person name="Micklem G."/>
            <person name="Kim H."/>
            <person name="Bhak J."/>
            <person name="Lajeunesse T.C."/>
            <person name="Voolstra C.R."/>
        </authorList>
    </citation>
    <scope>NUCLEOTIDE SEQUENCE [LARGE SCALE GENOMIC DNA]</scope>
    <source>
        <strain evidence="5 6">CCMP2467</strain>
    </source>
</reference>
<dbReference type="PANTHER" id="PTHR10655">
    <property type="entry name" value="LYSOPHOSPHOLIPASE-RELATED"/>
    <property type="match status" value="1"/>
</dbReference>
<evidence type="ECO:0000256" key="3">
    <source>
        <dbReference type="SAM" id="MobiDB-lite"/>
    </source>
</evidence>
<dbReference type="Gene3D" id="3.40.50.1820">
    <property type="entry name" value="alpha/beta hydrolase"/>
    <property type="match status" value="1"/>
</dbReference>
<dbReference type="Pfam" id="PF02230">
    <property type="entry name" value="Abhydrolase_2"/>
    <property type="match status" value="1"/>
</dbReference>
<dbReference type="PANTHER" id="PTHR10655:SF17">
    <property type="entry name" value="LYSOPHOSPHOLIPASE-LIKE PROTEIN 1"/>
    <property type="match status" value="1"/>
</dbReference>
<gene>
    <name evidence="5" type="primary">estA</name>
    <name evidence="5" type="ORF">AK812_SmicGene17198</name>
</gene>
<accession>A0A1Q9DYH7</accession>
<comment type="similarity">
    <text evidence="1">Belongs to the AB hydrolase superfamily. AB hydrolase 2 family.</text>
</comment>
<comment type="caution">
    <text evidence="5">The sequence shown here is derived from an EMBL/GenBank/DDBJ whole genome shotgun (WGS) entry which is preliminary data.</text>
</comment>
<dbReference type="Proteomes" id="UP000186817">
    <property type="component" value="Unassembled WGS sequence"/>
</dbReference>
<organism evidence="5 6">
    <name type="scientific">Symbiodinium microadriaticum</name>
    <name type="common">Dinoflagellate</name>
    <name type="synonym">Zooxanthella microadriatica</name>
    <dbReference type="NCBI Taxonomy" id="2951"/>
    <lineage>
        <taxon>Eukaryota</taxon>
        <taxon>Sar</taxon>
        <taxon>Alveolata</taxon>
        <taxon>Dinophyceae</taxon>
        <taxon>Suessiales</taxon>
        <taxon>Symbiodiniaceae</taxon>
        <taxon>Symbiodinium</taxon>
    </lineage>
</organism>
<dbReference type="InterPro" id="IPR050565">
    <property type="entry name" value="LYPA1-2/EST-like"/>
</dbReference>
<feature type="non-terminal residue" evidence="5">
    <location>
        <position position="912"/>
    </location>
</feature>
<protein>
    <submittedName>
        <fullName evidence="5">Carboxylesterase 1</fullName>
    </submittedName>
</protein>
<dbReference type="GO" id="GO:0008474">
    <property type="term" value="F:palmitoyl-(protein) hydrolase activity"/>
    <property type="evidence" value="ECO:0007669"/>
    <property type="project" value="TreeGrafter"/>
</dbReference>
<sequence>MLSTWRLGRAFVGSARNAGRVNFGLLRYAGSTQGVLEDVSTWRPSEMRRYLDERGIRHNAAQDPQPSAATASATDPLREAAGRFANFGELVELPSAQKEDGVFIFLHGFGDSGRGNDEQQVMSPRGALDRAVDRGTFVFKGYYVISVCQRYAKFQSTAAYCAKDQDKNKEGNVQTTAKEHLPKEIRCVFGVRYGIVVNLIGGAAPDLQEHQEVEEQAAPIEDFAEYEPSEPGLDLEEALELGMPEMPEPYDRPFGGSVKSLGLDEEAQMPVLQEEEEPEELPPPIPDEDDLGEEYGSYVMKIRPLSQDEQVRHCPTLEFERVELSHLARAKGNFFWRPRRGASIPYPPGLGFSDVKDGLETAGDLRVAKVVENSYTPNIEELLGALNGPLEVVHQVAPADVRSHLDKWKDAAQDELDSLVKMQAIKRYRGSEVQKLLRDPNLEVLPAKCVFTVKPGKPYRRKVRIVSCGNYAQGVSEDVLYASGAAAETLRAVLVRCKTTKAHEVLRWGRQLADILTKALPDDEDREPVDLDLYLESRQLDQQVFQMRMATSDFMNPNETPMTGFVSQLPNLLSLPSVRYVLPTAPSLSGMRSWFTTAAMMGGASVGGEAVRESIEYVHVLIRREIARGIPSEKIFVGGFSQGGCIAVQAALSFPDAPLGGCVAASTFLSLGGGPQSVQVAAINRRLPVLGVHGEADGAVPLSSGQSLVDTLRQQGIQAEFRSYPGMGHAYCPEEARDVSGFVARCLRTAVRPDELARHPSRVPKLSRHGPRLLSRGSQGRLGLCSPVFADSGPSRRAGQDVGEGAESAATRCRNQRGGLLREVRTPGACARDPSLTHGGCSYLLEDACSPCCHVVDEESGSEEMDSSLYLCKRRRAYCPPRADTEEESQLPTATSSDGAGRTLLEALSTKP</sequence>
<feature type="domain" description="Phospholipase/carboxylesterase/thioesterase" evidence="4">
    <location>
        <begin position="575"/>
        <end position="746"/>
    </location>
</feature>
<keyword evidence="6" id="KW-1185">Reference proteome</keyword>
<evidence type="ECO:0000313" key="6">
    <source>
        <dbReference type="Proteomes" id="UP000186817"/>
    </source>
</evidence>
<proteinExistence type="inferred from homology"/>
<name>A0A1Q9DYH7_SYMMI</name>
<evidence type="ECO:0000313" key="5">
    <source>
        <dbReference type="EMBL" id="OLQ00169.1"/>
    </source>
</evidence>
<dbReference type="OrthoDB" id="2418081at2759"/>
<feature type="region of interest" description="Disordered" evidence="3">
    <location>
        <begin position="882"/>
        <end position="912"/>
    </location>
</feature>
<feature type="region of interest" description="Disordered" evidence="3">
    <location>
        <begin position="790"/>
        <end position="810"/>
    </location>
</feature>